<dbReference type="AlphaFoldDB" id="A0A1W1V9T1"/>
<feature type="region of interest" description="Disordered" evidence="1">
    <location>
        <begin position="1"/>
        <end position="57"/>
    </location>
</feature>
<proteinExistence type="predicted"/>
<sequence>METNNSNNPTNTGTGSGANYGTGSAGTGMSNSTSGDTTSSGNMGNSSTGSSNVEGDDFSATAKGTAAAGTAGAVVGRGIDGIQNTADHAAHAVTGQPYDSSKGSGMMTSSFRDRDSAERAYNSMSSRGYNKDDVNLLMSDETRKKHFGDNTADTDLGDKAMEGAGVGSAIGGTAGAVIGAIAAIGTSVALPGLGLIIAGPIAAALAGAGAGGLTGGLVGALVGSGIPEEHAAEYESDIKQGGIVMGVKPRNDEDAKYFEEEFRRHNGDRVRRY</sequence>
<evidence type="ECO:0000256" key="1">
    <source>
        <dbReference type="SAM" id="MobiDB-lite"/>
    </source>
</evidence>
<dbReference type="STRING" id="645990.SAMN00120144_3268"/>
<feature type="compositionally biased region" description="Gly residues" evidence="1">
    <location>
        <begin position="14"/>
        <end position="26"/>
    </location>
</feature>
<dbReference type="PANTHER" id="PTHR36109">
    <property type="entry name" value="MEMBRANE PROTEIN-RELATED"/>
    <property type="match status" value="1"/>
</dbReference>
<feature type="compositionally biased region" description="Low complexity" evidence="1">
    <location>
        <begin position="27"/>
        <end position="52"/>
    </location>
</feature>
<dbReference type="EMBL" id="FWWW01000053">
    <property type="protein sequence ID" value="SMB90045.1"/>
    <property type="molecule type" value="Genomic_DNA"/>
</dbReference>
<accession>A0A1W1V9T1</accession>
<evidence type="ECO:0000313" key="2">
    <source>
        <dbReference type="EMBL" id="SMB90045.1"/>
    </source>
</evidence>
<reference evidence="2 3" key="1">
    <citation type="submission" date="2017-04" db="EMBL/GenBank/DDBJ databases">
        <authorList>
            <person name="Afonso C.L."/>
            <person name="Miller P.J."/>
            <person name="Scott M.A."/>
            <person name="Spackman E."/>
            <person name="Goraichik I."/>
            <person name="Dimitrov K.M."/>
            <person name="Suarez D.L."/>
            <person name="Swayne D.E."/>
        </authorList>
    </citation>
    <scope>NUCLEOTIDE SEQUENCE [LARGE SCALE GENOMIC DNA]</scope>
    <source>
        <strain evidence="2 3">DSM 11622</strain>
    </source>
</reference>
<evidence type="ECO:0008006" key="4">
    <source>
        <dbReference type="Google" id="ProtNLM"/>
    </source>
</evidence>
<evidence type="ECO:0000313" key="3">
    <source>
        <dbReference type="Proteomes" id="UP000192266"/>
    </source>
</evidence>
<gene>
    <name evidence="2" type="ORF">SAMN00120144_3268</name>
</gene>
<dbReference type="PANTHER" id="PTHR36109:SF2">
    <property type="entry name" value="MEMBRANE PROTEIN"/>
    <property type="match status" value="1"/>
</dbReference>
<keyword evidence="3" id="KW-1185">Reference proteome</keyword>
<feature type="compositionally biased region" description="Low complexity" evidence="1">
    <location>
        <begin position="1"/>
        <end position="13"/>
    </location>
</feature>
<name>A0A1W1V9T1_9BACT</name>
<organism evidence="2 3">
    <name type="scientific">Hymenobacter roseosalivarius DSM 11622</name>
    <dbReference type="NCBI Taxonomy" id="645990"/>
    <lineage>
        <taxon>Bacteria</taxon>
        <taxon>Pseudomonadati</taxon>
        <taxon>Bacteroidota</taxon>
        <taxon>Cytophagia</taxon>
        <taxon>Cytophagales</taxon>
        <taxon>Hymenobacteraceae</taxon>
        <taxon>Hymenobacter</taxon>
    </lineage>
</organism>
<dbReference type="Proteomes" id="UP000192266">
    <property type="component" value="Unassembled WGS sequence"/>
</dbReference>
<dbReference type="InterPro" id="IPR052948">
    <property type="entry name" value="Low_temp-induced_all0457"/>
</dbReference>
<dbReference type="RefSeq" id="WP_317044230.1">
    <property type="nucleotide sequence ID" value="NZ_FWWW01000053.1"/>
</dbReference>
<protein>
    <recommendedName>
        <fullName evidence="4">Glycine zipper domain-containing protein</fullName>
    </recommendedName>
</protein>